<keyword evidence="10" id="KW-0413">Isomerase</keyword>
<keyword evidence="2" id="KW-0677">Repeat</keyword>
<evidence type="ECO:0000256" key="5">
    <source>
        <dbReference type="PIRSR" id="PIRSR004692-2"/>
    </source>
</evidence>
<dbReference type="InterPro" id="IPR035474">
    <property type="entry name" value="SIS_Kpsf"/>
</dbReference>
<dbReference type="AlphaFoldDB" id="A0A518DJ93"/>
<dbReference type="InterPro" id="IPR046342">
    <property type="entry name" value="CBS_dom_sf"/>
</dbReference>
<dbReference type="GO" id="GO:1901135">
    <property type="term" value="P:carbohydrate derivative metabolic process"/>
    <property type="evidence" value="ECO:0007669"/>
    <property type="project" value="InterPro"/>
</dbReference>
<organism evidence="10 11">
    <name type="scientific">Pirellulimonas nuda</name>
    <dbReference type="NCBI Taxonomy" id="2528009"/>
    <lineage>
        <taxon>Bacteria</taxon>
        <taxon>Pseudomonadati</taxon>
        <taxon>Planctomycetota</taxon>
        <taxon>Planctomycetia</taxon>
        <taxon>Pirellulales</taxon>
        <taxon>Lacipirellulaceae</taxon>
        <taxon>Pirellulimonas</taxon>
    </lineage>
</organism>
<feature type="domain" description="CBS" evidence="8">
    <location>
        <begin position="216"/>
        <end position="276"/>
    </location>
</feature>
<dbReference type="InterPro" id="IPR050986">
    <property type="entry name" value="GutQ/KpsF_isomerases"/>
</dbReference>
<dbReference type="SUPFAM" id="SSF54631">
    <property type="entry name" value="CBS-domain pair"/>
    <property type="match status" value="1"/>
</dbReference>
<name>A0A518DJ93_9BACT</name>
<dbReference type="GO" id="GO:0046872">
    <property type="term" value="F:metal ion binding"/>
    <property type="evidence" value="ECO:0007669"/>
    <property type="project" value="UniProtKB-KW"/>
</dbReference>
<gene>
    <name evidence="10" type="primary">kpsF</name>
    <name evidence="10" type="ORF">Pla175_49800</name>
</gene>
<dbReference type="GO" id="GO:0097367">
    <property type="term" value="F:carbohydrate derivative binding"/>
    <property type="evidence" value="ECO:0007669"/>
    <property type="project" value="InterPro"/>
</dbReference>
<dbReference type="Pfam" id="PF00571">
    <property type="entry name" value="CBS"/>
    <property type="match status" value="1"/>
</dbReference>
<feature type="site" description="Catalytically relevant" evidence="6">
    <location>
        <position position="200"/>
    </location>
</feature>
<reference evidence="10 11" key="1">
    <citation type="submission" date="2019-02" db="EMBL/GenBank/DDBJ databases">
        <title>Deep-cultivation of Planctomycetes and their phenomic and genomic characterization uncovers novel biology.</title>
        <authorList>
            <person name="Wiegand S."/>
            <person name="Jogler M."/>
            <person name="Boedeker C."/>
            <person name="Pinto D."/>
            <person name="Vollmers J."/>
            <person name="Rivas-Marin E."/>
            <person name="Kohn T."/>
            <person name="Peeters S.H."/>
            <person name="Heuer A."/>
            <person name="Rast P."/>
            <person name="Oberbeckmann S."/>
            <person name="Bunk B."/>
            <person name="Jeske O."/>
            <person name="Meyerdierks A."/>
            <person name="Storesund J.E."/>
            <person name="Kallscheuer N."/>
            <person name="Luecker S."/>
            <person name="Lage O.M."/>
            <person name="Pohl T."/>
            <person name="Merkel B.J."/>
            <person name="Hornburger P."/>
            <person name="Mueller R.-W."/>
            <person name="Bruemmer F."/>
            <person name="Labrenz M."/>
            <person name="Spormann A.M."/>
            <person name="Op den Camp H."/>
            <person name="Overmann J."/>
            <person name="Amann R."/>
            <person name="Jetten M.S.M."/>
            <person name="Mascher T."/>
            <person name="Medema M.H."/>
            <person name="Devos D.P."/>
            <person name="Kaster A.-K."/>
            <person name="Ovreas L."/>
            <person name="Rohde M."/>
            <person name="Galperin M.Y."/>
            <person name="Jogler C."/>
        </authorList>
    </citation>
    <scope>NUCLEOTIDE SEQUENCE [LARGE SCALE GENOMIC DNA]</scope>
    <source>
        <strain evidence="10 11">Pla175</strain>
    </source>
</reference>
<evidence type="ECO:0000313" key="10">
    <source>
        <dbReference type="EMBL" id="QDU91551.1"/>
    </source>
</evidence>
<dbReference type="PANTHER" id="PTHR42745">
    <property type="match status" value="1"/>
</dbReference>
<feature type="site" description="Catalytically relevant" evidence="6">
    <location>
        <position position="118"/>
    </location>
</feature>
<keyword evidence="3 7" id="KW-0129">CBS domain</keyword>
<feature type="site" description="Catalytically relevant" evidence="6">
    <location>
        <position position="159"/>
    </location>
</feature>
<dbReference type="NCBIfam" id="TIGR00393">
    <property type="entry name" value="kpsF"/>
    <property type="match status" value="1"/>
</dbReference>
<feature type="domain" description="SIS" evidence="9">
    <location>
        <begin position="48"/>
        <end position="191"/>
    </location>
</feature>
<proteinExistence type="inferred from homology"/>
<feature type="domain" description="CBS" evidence="8">
    <location>
        <begin position="286"/>
        <end position="342"/>
    </location>
</feature>
<dbReference type="EMBL" id="CP036291">
    <property type="protein sequence ID" value="QDU91551.1"/>
    <property type="molecule type" value="Genomic_DNA"/>
</dbReference>
<dbReference type="Gene3D" id="3.10.580.10">
    <property type="entry name" value="CBS-domain"/>
    <property type="match status" value="1"/>
</dbReference>
<dbReference type="PROSITE" id="PS51464">
    <property type="entry name" value="SIS"/>
    <property type="match status" value="1"/>
</dbReference>
<dbReference type="Pfam" id="PF01380">
    <property type="entry name" value="SIS"/>
    <property type="match status" value="1"/>
</dbReference>
<evidence type="ECO:0000256" key="6">
    <source>
        <dbReference type="PIRSR" id="PIRSR004692-3"/>
    </source>
</evidence>
<dbReference type="InterPro" id="IPR001347">
    <property type="entry name" value="SIS_dom"/>
</dbReference>
<protein>
    <submittedName>
        <fullName evidence="10">Arabinose 5-phosphate isomerase KpsF</fullName>
        <ecNumber evidence="10">5.3.1.13</ecNumber>
    </submittedName>
</protein>
<dbReference type="FunFam" id="3.40.50.10490:FF:000011">
    <property type="entry name" value="Arabinose 5-phosphate isomerase"/>
    <property type="match status" value="1"/>
</dbReference>
<evidence type="ECO:0000256" key="7">
    <source>
        <dbReference type="PROSITE-ProRule" id="PRU00703"/>
    </source>
</evidence>
<dbReference type="GO" id="GO:0005975">
    <property type="term" value="P:carbohydrate metabolic process"/>
    <property type="evidence" value="ECO:0007669"/>
    <property type="project" value="InterPro"/>
</dbReference>
<evidence type="ECO:0000259" key="8">
    <source>
        <dbReference type="PROSITE" id="PS51371"/>
    </source>
</evidence>
<dbReference type="PROSITE" id="PS51371">
    <property type="entry name" value="CBS"/>
    <property type="match status" value="2"/>
</dbReference>
<dbReference type="InterPro" id="IPR046348">
    <property type="entry name" value="SIS_dom_sf"/>
</dbReference>
<dbReference type="RefSeq" id="WP_145291722.1">
    <property type="nucleotide sequence ID" value="NZ_CP036291.1"/>
</dbReference>
<evidence type="ECO:0000256" key="1">
    <source>
        <dbReference type="ARBA" id="ARBA00008165"/>
    </source>
</evidence>
<dbReference type="PANTHER" id="PTHR42745:SF1">
    <property type="entry name" value="ARABINOSE 5-PHOSPHATE ISOMERASE KDSD"/>
    <property type="match status" value="1"/>
</dbReference>
<dbReference type="Proteomes" id="UP000317429">
    <property type="component" value="Chromosome"/>
</dbReference>
<dbReference type="Gene3D" id="3.40.50.10490">
    <property type="entry name" value="Glucose-6-phosphate isomerase like protein, domain 1"/>
    <property type="match status" value="1"/>
</dbReference>
<dbReference type="InterPro" id="IPR004800">
    <property type="entry name" value="KdsD/KpsF-type"/>
</dbReference>
<keyword evidence="11" id="KW-1185">Reference proteome</keyword>
<evidence type="ECO:0000256" key="4">
    <source>
        <dbReference type="PIRNR" id="PIRNR004692"/>
    </source>
</evidence>
<dbReference type="PIRSF" id="PIRSF004692">
    <property type="entry name" value="KdsD_KpsF"/>
    <property type="match status" value="1"/>
</dbReference>
<dbReference type="EC" id="5.3.1.13" evidence="10"/>
<evidence type="ECO:0000313" key="11">
    <source>
        <dbReference type="Proteomes" id="UP000317429"/>
    </source>
</evidence>
<dbReference type="CDD" id="cd05014">
    <property type="entry name" value="SIS_Kpsf"/>
    <property type="match status" value="1"/>
</dbReference>
<sequence>MSRTTETQREPQSLTPLEQLQAAREVIRVEAAALWAVSNRIGPSVGCAIELLLGAAGSVIVTGMGKAGLVGQKIAATLASTGARAHFVHPAEAFHGDLGRIHADDVVLILSQSGETEEVTRLLPSLAEIGAPTIALTASRASTLGRSATHVIELGKLDEACSLGLAPSTSTTAMLAVGDALALVLSKMRGFGAEDFARFHPGGSLGRKLSRVDDWMRPLDECRVAPESQTVRQVIVACRRPGRRTGAVMLVNAAGKLTGLFTDSDLARMFERRDESALDSPVSSVMAAAPTTVQQGARLGQAMSLLSTRKFSELPVVDAAGKPVGLLDVTDVLGVTGDEADVGAKNKAPSVRIFPSEDLFAAG</sequence>
<feature type="binding site" evidence="5">
    <location>
        <position position="89"/>
    </location>
    <ligand>
        <name>Zn(2+)</name>
        <dbReference type="ChEBI" id="CHEBI:29105"/>
    </ligand>
</feature>
<dbReference type="KEGG" id="pnd:Pla175_49800"/>
<evidence type="ECO:0000256" key="3">
    <source>
        <dbReference type="ARBA" id="ARBA00023122"/>
    </source>
</evidence>
<comment type="similarity">
    <text evidence="1 4">Belongs to the SIS family. GutQ/KpsF subfamily.</text>
</comment>
<dbReference type="GO" id="GO:0019146">
    <property type="term" value="F:arabinose-5-phosphate isomerase activity"/>
    <property type="evidence" value="ECO:0007669"/>
    <property type="project" value="UniProtKB-EC"/>
</dbReference>
<dbReference type="OrthoDB" id="9762536at2"/>
<dbReference type="SMART" id="SM00116">
    <property type="entry name" value="CBS"/>
    <property type="match status" value="2"/>
</dbReference>
<dbReference type="InterPro" id="IPR000644">
    <property type="entry name" value="CBS_dom"/>
</dbReference>
<accession>A0A518DJ93</accession>
<evidence type="ECO:0000259" key="9">
    <source>
        <dbReference type="PROSITE" id="PS51464"/>
    </source>
</evidence>
<dbReference type="SUPFAM" id="SSF53697">
    <property type="entry name" value="SIS domain"/>
    <property type="match status" value="1"/>
</dbReference>
<feature type="site" description="Catalytically relevant" evidence="6">
    <location>
        <position position="66"/>
    </location>
</feature>
<keyword evidence="5" id="KW-0479">Metal-binding</keyword>
<keyword evidence="5" id="KW-0862">Zinc</keyword>
<evidence type="ECO:0000256" key="2">
    <source>
        <dbReference type="ARBA" id="ARBA00022737"/>
    </source>
</evidence>